<protein>
    <recommendedName>
        <fullName evidence="5">Chitin-binding type-2 domain-containing protein</fullName>
    </recommendedName>
</protein>
<evidence type="ECO:0000313" key="3">
    <source>
        <dbReference type="EMBL" id="MBB6472872.1"/>
    </source>
</evidence>
<sequence>MKIKTMLGVAATALIMVVGALTPADAAAAPPGARVTSTSATEGTMTSTSSEATRTKGEGRSALASNQTAESDRAAVFAATCYNAYVAGRNFYMTCTSDAYGYRVYVDCSNGFRYYFGTLYFGTWNHVLTCPVGTYAVWGGWWL</sequence>
<evidence type="ECO:0000256" key="1">
    <source>
        <dbReference type="SAM" id="MobiDB-lite"/>
    </source>
</evidence>
<dbReference type="Proteomes" id="UP000555564">
    <property type="component" value="Unassembled WGS sequence"/>
</dbReference>
<evidence type="ECO:0000256" key="2">
    <source>
        <dbReference type="SAM" id="SignalP"/>
    </source>
</evidence>
<proteinExistence type="predicted"/>
<gene>
    <name evidence="3" type="ORF">BJ992_002303</name>
</gene>
<reference evidence="3 4" key="1">
    <citation type="submission" date="2020-08" db="EMBL/GenBank/DDBJ databases">
        <title>Sequencing the genomes of 1000 actinobacteria strains.</title>
        <authorList>
            <person name="Klenk H.-P."/>
        </authorList>
    </citation>
    <scope>NUCLEOTIDE SEQUENCE [LARGE SCALE GENOMIC DNA]</scope>
    <source>
        <strain evidence="3 4">DSM 44936</strain>
    </source>
</reference>
<keyword evidence="4" id="KW-1185">Reference proteome</keyword>
<feature type="region of interest" description="Disordered" evidence="1">
    <location>
        <begin position="27"/>
        <end position="61"/>
    </location>
</feature>
<keyword evidence="2" id="KW-0732">Signal</keyword>
<accession>A0A7X0IFS5</accession>
<feature type="chain" id="PRO_5031278826" description="Chitin-binding type-2 domain-containing protein" evidence="2">
    <location>
        <begin position="27"/>
        <end position="143"/>
    </location>
</feature>
<dbReference type="RefSeq" id="WP_184980258.1">
    <property type="nucleotide sequence ID" value="NZ_BAAALO010000001.1"/>
</dbReference>
<evidence type="ECO:0000313" key="4">
    <source>
        <dbReference type="Proteomes" id="UP000555564"/>
    </source>
</evidence>
<dbReference type="EMBL" id="JACHIU010000001">
    <property type="protein sequence ID" value="MBB6472872.1"/>
    <property type="molecule type" value="Genomic_DNA"/>
</dbReference>
<name>A0A7X0IFS5_9ACTN</name>
<comment type="caution">
    <text evidence="3">The sequence shown here is derived from an EMBL/GenBank/DDBJ whole genome shotgun (WGS) entry which is preliminary data.</text>
</comment>
<organism evidence="3 4">
    <name type="scientific">Sphaerisporangium rubeum</name>
    <dbReference type="NCBI Taxonomy" id="321317"/>
    <lineage>
        <taxon>Bacteria</taxon>
        <taxon>Bacillati</taxon>
        <taxon>Actinomycetota</taxon>
        <taxon>Actinomycetes</taxon>
        <taxon>Streptosporangiales</taxon>
        <taxon>Streptosporangiaceae</taxon>
        <taxon>Sphaerisporangium</taxon>
    </lineage>
</organism>
<feature type="compositionally biased region" description="Polar residues" evidence="1">
    <location>
        <begin position="35"/>
        <end position="52"/>
    </location>
</feature>
<feature type="signal peptide" evidence="2">
    <location>
        <begin position="1"/>
        <end position="26"/>
    </location>
</feature>
<evidence type="ECO:0008006" key="5">
    <source>
        <dbReference type="Google" id="ProtNLM"/>
    </source>
</evidence>
<dbReference type="AlphaFoldDB" id="A0A7X0IFS5"/>